<comment type="subcellular location">
    <subcellularLocation>
        <location evidence="1">Endosome membrane</location>
    </subcellularLocation>
</comment>
<feature type="region of interest" description="Disordered" evidence="8">
    <location>
        <begin position="1"/>
        <end position="21"/>
    </location>
</feature>
<evidence type="ECO:0000256" key="4">
    <source>
        <dbReference type="ARBA" id="ARBA00022753"/>
    </source>
</evidence>
<keyword evidence="10" id="KW-1185">Reference proteome</keyword>
<evidence type="ECO:0000256" key="7">
    <source>
        <dbReference type="SAM" id="Coils"/>
    </source>
</evidence>
<keyword evidence="3" id="KW-0813">Transport</keyword>
<proteinExistence type="inferred from homology"/>
<accession>A0AAW2YXB9</accession>
<gene>
    <name evidence="9" type="ORF">AKO1_013335</name>
</gene>
<keyword evidence="7" id="KW-0175">Coiled coil</keyword>
<dbReference type="GO" id="GO:0005771">
    <property type="term" value="C:multivesicular body"/>
    <property type="evidence" value="ECO:0007669"/>
    <property type="project" value="TreeGrafter"/>
</dbReference>
<evidence type="ECO:0000256" key="2">
    <source>
        <dbReference type="ARBA" id="ARBA00006190"/>
    </source>
</evidence>
<evidence type="ECO:0000256" key="5">
    <source>
        <dbReference type="ARBA" id="ARBA00022927"/>
    </source>
</evidence>
<dbReference type="Gene3D" id="1.10.287.1060">
    <property type="entry name" value="ESAT-6-like"/>
    <property type="match status" value="1"/>
</dbReference>
<dbReference type="Proteomes" id="UP001431209">
    <property type="component" value="Unassembled WGS sequence"/>
</dbReference>
<evidence type="ECO:0000256" key="1">
    <source>
        <dbReference type="ARBA" id="ARBA00004608"/>
    </source>
</evidence>
<feature type="coiled-coil region" evidence="7">
    <location>
        <begin position="24"/>
        <end position="51"/>
    </location>
</feature>
<comment type="caution">
    <text evidence="9">The sequence shown here is derived from an EMBL/GenBank/DDBJ whole genome shotgun (WGS) entry which is preliminary data.</text>
</comment>
<keyword evidence="6" id="KW-0472">Membrane</keyword>
<feature type="compositionally biased region" description="Basic and acidic residues" evidence="8">
    <location>
        <begin position="9"/>
        <end position="21"/>
    </location>
</feature>
<reference evidence="9 10" key="1">
    <citation type="submission" date="2024-03" db="EMBL/GenBank/DDBJ databases">
        <title>The Acrasis kona genome and developmental transcriptomes reveal deep origins of eukaryotic multicellular pathways.</title>
        <authorList>
            <person name="Sheikh S."/>
            <person name="Fu C.-J."/>
            <person name="Brown M.W."/>
            <person name="Baldauf S.L."/>
        </authorList>
    </citation>
    <scope>NUCLEOTIDE SEQUENCE [LARGE SCALE GENOMIC DNA]</scope>
    <source>
        <strain evidence="9 10">ATCC MYA-3509</strain>
    </source>
</reference>
<evidence type="ECO:0000256" key="8">
    <source>
        <dbReference type="SAM" id="MobiDB-lite"/>
    </source>
</evidence>
<evidence type="ECO:0000313" key="9">
    <source>
        <dbReference type="EMBL" id="KAL0482147.1"/>
    </source>
</evidence>
<dbReference type="PANTHER" id="PTHR22761">
    <property type="entry name" value="CHARGED MULTIVESICULAR BODY PROTEIN"/>
    <property type="match status" value="1"/>
</dbReference>
<organism evidence="9 10">
    <name type="scientific">Acrasis kona</name>
    <dbReference type="NCBI Taxonomy" id="1008807"/>
    <lineage>
        <taxon>Eukaryota</taxon>
        <taxon>Discoba</taxon>
        <taxon>Heterolobosea</taxon>
        <taxon>Tetramitia</taxon>
        <taxon>Eutetramitia</taxon>
        <taxon>Acrasidae</taxon>
        <taxon>Acrasis</taxon>
    </lineage>
</organism>
<dbReference type="GO" id="GO:0006900">
    <property type="term" value="P:vesicle budding from membrane"/>
    <property type="evidence" value="ECO:0007669"/>
    <property type="project" value="TreeGrafter"/>
</dbReference>
<dbReference type="GO" id="GO:0015031">
    <property type="term" value="P:protein transport"/>
    <property type="evidence" value="ECO:0007669"/>
    <property type="project" value="UniProtKB-KW"/>
</dbReference>
<dbReference type="GO" id="GO:0032511">
    <property type="term" value="P:late endosome to vacuole transport via multivesicular body sorting pathway"/>
    <property type="evidence" value="ECO:0007669"/>
    <property type="project" value="TreeGrafter"/>
</dbReference>
<dbReference type="EMBL" id="JAOPGA020000821">
    <property type="protein sequence ID" value="KAL0482147.1"/>
    <property type="molecule type" value="Genomic_DNA"/>
</dbReference>
<protein>
    <submittedName>
        <fullName evidence="9">Vacuolar protein sorting protein VPS20</fullName>
    </submittedName>
</protein>
<comment type="similarity">
    <text evidence="2">Belongs to the SNF7 family.</text>
</comment>
<evidence type="ECO:0000256" key="3">
    <source>
        <dbReference type="ARBA" id="ARBA00022448"/>
    </source>
</evidence>
<sequence length="208" mass="23889">MGSLFSRLFHNDKPEKKKNTVTEHDKAVLDLKNQRDKLKQYQKKIQTIMGRETEIAKQLLQENKRDKAKLALSKKKYQETLMQKTDVQLSNLQQLLDTIEFALVEKQFVDGLKAGKDALVSIQNEMGSLEDIEKLMDDSREAMEYQQEISRVVSQSLTVEDEGSVQDELNDLEALLLKDSMPTVPKQDLVVKEPVRVEQVQIEGRSTL</sequence>
<keyword evidence="4" id="KW-0967">Endosome</keyword>
<dbReference type="Pfam" id="PF03357">
    <property type="entry name" value="Snf7"/>
    <property type="match status" value="1"/>
</dbReference>
<evidence type="ECO:0000256" key="6">
    <source>
        <dbReference type="ARBA" id="ARBA00023136"/>
    </source>
</evidence>
<dbReference type="PANTHER" id="PTHR22761:SF5">
    <property type="entry name" value="CHARGED MULTIVESICULAR BODY PROTEIN 6"/>
    <property type="match status" value="1"/>
</dbReference>
<keyword evidence="5" id="KW-0653">Protein transport</keyword>
<name>A0AAW2YXB9_9EUKA</name>
<dbReference type="InterPro" id="IPR005024">
    <property type="entry name" value="Snf7_fam"/>
</dbReference>
<dbReference type="GO" id="GO:0000815">
    <property type="term" value="C:ESCRT III complex"/>
    <property type="evidence" value="ECO:0007669"/>
    <property type="project" value="TreeGrafter"/>
</dbReference>
<evidence type="ECO:0000313" key="10">
    <source>
        <dbReference type="Proteomes" id="UP001431209"/>
    </source>
</evidence>
<dbReference type="AlphaFoldDB" id="A0AAW2YXB9"/>